<evidence type="ECO:0000313" key="2">
    <source>
        <dbReference type="Proteomes" id="UP000265515"/>
    </source>
</evidence>
<proteinExistence type="predicted"/>
<dbReference type="Gramene" id="GBG73652">
    <property type="protein sequence ID" value="GBG73652"/>
    <property type="gene ID" value="CBR_g16995"/>
</dbReference>
<gene>
    <name evidence="1" type="ORF">CBR_g16995</name>
</gene>
<accession>A0A388KUI6</accession>
<protein>
    <submittedName>
        <fullName evidence="1">Uncharacterized protein</fullName>
    </submittedName>
</protein>
<dbReference type="Proteomes" id="UP000265515">
    <property type="component" value="Unassembled WGS sequence"/>
</dbReference>
<organism evidence="1 2">
    <name type="scientific">Chara braunii</name>
    <name type="common">Braun's stonewort</name>
    <dbReference type="NCBI Taxonomy" id="69332"/>
    <lineage>
        <taxon>Eukaryota</taxon>
        <taxon>Viridiplantae</taxon>
        <taxon>Streptophyta</taxon>
        <taxon>Charophyceae</taxon>
        <taxon>Charales</taxon>
        <taxon>Characeae</taxon>
        <taxon>Chara</taxon>
    </lineage>
</organism>
<dbReference type="AlphaFoldDB" id="A0A388KUI6"/>
<comment type="caution">
    <text evidence="1">The sequence shown here is derived from an EMBL/GenBank/DDBJ whole genome shotgun (WGS) entry which is preliminary data.</text>
</comment>
<evidence type="ECO:0000313" key="1">
    <source>
        <dbReference type="EMBL" id="GBG73652.1"/>
    </source>
</evidence>
<keyword evidence="2" id="KW-1185">Reference proteome</keyword>
<sequence length="116" mass="13221">MPHIQLLRQPASLSECSMNLQGLQLWLHPVKSNPSVTKYQSACCIQLLHEPASLSECCMGHRSMTYYDRSQCNPMCMLSRREDSQLIEDLLLKVFRTRVPVNVIPCARFPEATIVS</sequence>
<name>A0A388KUI6_CHABU</name>
<reference evidence="1 2" key="1">
    <citation type="journal article" date="2018" name="Cell">
        <title>The Chara Genome: Secondary Complexity and Implications for Plant Terrestrialization.</title>
        <authorList>
            <person name="Nishiyama T."/>
            <person name="Sakayama H."/>
            <person name="Vries J.D."/>
            <person name="Buschmann H."/>
            <person name="Saint-Marcoux D."/>
            <person name="Ullrich K.K."/>
            <person name="Haas F.B."/>
            <person name="Vanderstraeten L."/>
            <person name="Becker D."/>
            <person name="Lang D."/>
            <person name="Vosolsobe S."/>
            <person name="Rombauts S."/>
            <person name="Wilhelmsson P.K.I."/>
            <person name="Janitza P."/>
            <person name="Kern R."/>
            <person name="Heyl A."/>
            <person name="Rumpler F."/>
            <person name="Villalobos L.I.A.C."/>
            <person name="Clay J.M."/>
            <person name="Skokan R."/>
            <person name="Toyoda A."/>
            <person name="Suzuki Y."/>
            <person name="Kagoshima H."/>
            <person name="Schijlen E."/>
            <person name="Tajeshwar N."/>
            <person name="Catarino B."/>
            <person name="Hetherington A.J."/>
            <person name="Saltykova A."/>
            <person name="Bonnot C."/>
            <person name="Breuninger H."/>
            <person name="Symeonidi A."/>
            <person name="Radhakrishnan G.V."/>
            <person name="Van Nieuwerburgh F."/>
            <person name="Deforce D."/>
            <person name="Chang C."/>
            <person name="Karol K.G."/>
            <person name="Hedrich R."/>
            <person name="Ulvskov P."/>
            <person name="Glockner G."/>
            <person name="Delwiche C.F."/>
            <person name="Petrasek J."/>
            <person name="Van de Peer Y."/>
            <person name="Friml J."/>
            <person name="Beilby M."/>
            <person name="Dolan L."/>
            <person name="Kohara Y."/>
            <person name="Sugano S."/>
            <person name="Fujiyama A."/>
            <person name="Delaux P.-M."/>
            <person name="Quint M."/>
            <person name="TheiBen G."/>
            <person name="Hagemann M."/>
            <person name="Harholt J."/>
            <person name="Dunand C."/>
            <person name="Zachgo S."/>
            <person name="Langdale J."/>
            <person name="Maumus F."/>
            <person name="Straeten D.V.D."/>
            <person name="Gould S.B."/>
            <person name="Rensing S.A."/>
        </authorList>
    </citation>
    <scope>NUCLEOTIDE SEQUENCE [LARGE SCALE GENOMIC DNA]</scope>
    <source>
        <strain evidence="1 2">S276</strain>
    </source>
</reference>
<dbReference type="EMBL" id="BFEA01000187">
    <property type="protein sequence ID" value="GBG73652.1"/>
    <property type="molecule type" value="Genomic_DNA"/>
</dbReference>